<dbReference type="EMBL" id="MCFA01000225">
    <property type="protein sequence ID" value="ORX97905.1"/>
    <property type="molecule type" value="Genomic_DNA"/>
</dbReference>
<reference evidence="4 5" key="1">
    <citation type="submission" date="2016-07" db="EMBL/GenBank/DDBJ databases">
        <title>Pervasive Adenine N6-methylation of Active Genes in Fungi.</title>
        <authorList>
            <consortium name="DOE Joint Genome Institute"/>
            <person name="Mondo S.J."/>
            <person name="Dannebaum R.O."/>
            <person name="Kuo R.C."/>
            <person name="Labutti K."/>
            <person name="Haridas S."/>
            <person name="Kuo A."/>
            <person name="Salamov A."/>
            <person name="Ahrendt S.R."/>
            <person name="Lipzen A."/>
            <person name="Sullivan W."/>
            <person name="Andreopoulos W.B."/>
            <person name="Clum A."/>
            <person name="Lindquist E."/>
            <person name="Daum C."/>
            <person name="Ramamoorthy G.K."/>
            <person name="Gryganskyi A."/>
            <person name="Culley D."/>
            <person name="Magnuson J.K."/>
            <person name="James T.Y."/>
            <person name="O'Malley M.A."/>
            <person name="Stajich J.E."/>
            <person name="Spatafora J.W."/>
            <person name="Visel A."/>
            <person name="Grigoriev I.V."/>
        </authorList>
    </citation>
    <scope>NUCLEOTIDE SEQUENCE [LARGE SCALE GENOMIC DNA]</scope>
    <source>
        <strain evidence="4 5">CBS 115471</strain>
    </source>
</reference>
<dbReference type="Gene3D" id="1.25.40.10">
    <property type="entry name" value="Tetratricopeptide repeat domain"/>
    <property type="match status" value="1"/>
</dbReference>
<dbReference type="InterPro" id="IPR011990">
    <property type="entry name" value="TPR-like_helical_dom_sf"/>
</dbReference>
<dbReference type="OrthoDB" id="2546325at2759"/>
<dbReference type="PANTHER" id="PTHR10039">
    <property type="entry name" value="AMELOGENIN"/>
    <property type="match status" value="1"/>
</dbReference>
<gene>
    <name evidence="4" type="ORF">BCR34DRAFT_628497</name>
</gene>
<dbReference type="Gene3D" id="3.40.50.300">
    <property type="entry name" value="P-loop containing nucleotide triphosphate hydrolases"/>
    <property type="match status" value="1"/>
</dbReference>
<dbReference type="Proteomes" id="UP000193144">
    <property type="component" value="Unassembled WGS sequence"/>
</dbReference>
<dbReference type="Pfam" id="PF24883">
    <property type="entry name" value="NPHP3_N"/>
    <property type="match status" value="1"/>
</dbReference>
<feature type="compositionally biased region" description="Polar residues" evidence="2">
    <location>
        <begin position="10"/>
        <end position="19"/>
    </location>
</feature>
<evidence type="ECO:0000256" key="2">
    <source>
        <dbReference type="SAM" id="MobiDB-lite"/>
    </source>
</evidence>
<evidence type="ECO:0000259" key="3">
    <source>
        <dbReference type="Pfam" id="PF24883"/>
    </source>
</evidence>
<organism evidence="4 5">
    <name type="scientific">Clohesyomyces aquaticus</name>
    <dbReference type="NCBI Taxonomy" id="1231657"/>
    <lineage>
        <taxon>Eukaryota</taxon>
        <taxon>Fungi</taxon>
        <taxon>Dikarya</taxon>
        <taxon>Ascomycota</taxon>
        <taxon>Pezizomycotina</taxon>
        <taxon>Dothideomycetes</taxon>
        <taxon>Pleosporomycetidae</taxon>
        <taxon>Pleosporales</taxon>
        <taxon>Lindgomycetaceae</taxon>
        <taxon>Clohesyomyces</taxon>
    </lineage>
</organism>
<dbReference type="PANTHER" id="PTHR10039:SF9">
    <property type="entry name" value="NACHT DOMAIN PROTEIN (AFU_ORTHOLOGUE AFUA_2G01760)"/>
    <property type="match status" value="1"/>
</dbReference>
<evidence type="ECO:0000313" key="5">
    <source>
        <dbReference type="Proteomes" id="UP000193144"/>
    </source>
</evidence>
<feature type="region of interest" description="Disordered" evidence="2">
    <location>
        <begin position="1848"/>
        <end position="1897"/>
    </location>
</feature>
<sequence>MFRSKGRLPSFSSSRTASGSPMMKSMAKRMSATGSYKIGFVQESAISLQKRSMGESGAGVYHGISDVSYINFLEWIRSERLTTLPHKGSKWDKVLIRALYFAEQLNRFDLLLELGHDNSDALDKASSRSELLAATSKIREQLCLLYTDLLSFVVDVATKFYKTVNGTEGMTSVSVSFDIFEIFDDTIDTFQTRQETWLAPRDRVLASLNRGHSTFVDQQAEFTCIWFQKPPSRFIQTDSTFMLVTSQPGAGKTTLAGTIVERLKRPMNRKQFDTLFCSLAPDIQSTAISIAVVKMLLYQFLNLRVGNMAMYYALYNAYHQCRLCADLTHYENHLWQALSDTLKQHNDEDGDIVIVVDGLVEIASSQSASIQSTAADFDSASLIDRLAEIASQSRGVKLVALSSSAKKPSQANVVHQQVTTEDVRDDLHAVALRALIDNHHFHSRPASEQETLLDSIIESANGSFLWTIVACEILNSQKSDDAVKKTAENLVTSKPSVKDLVLKLFAALNITQNAKTLLSWILAAERPLTTEEINTLFTVDVQRATLTDKGVNVHEVIQAIQPLLTVHDGILAHQNKIPIPLKESEADLLLRVLTYAKFTLSDKGEGTMDNTDTTIADQLKKALPDTTILPILEQLSWDSELPIPQAVTLHKLVGHVRRFIFTENHPAVLQGYLAVCTKISQKILSDVHPLTLECATQFLIMTQREEVLVILISAYQRQYGSSSEIVIRTRQILAEHYNSLKEEDRAQEVYRLIQDATIQQYGPNSRQAQEVQGRLSVVLGKGRGDRQIDAYKESFFHQEDEVDTEEAFDIISIEIALAEQAYVELWMEISSNCRTLQSVEWHEKNIAIATKYSQFLRSQNRTTEASAVLTYVWQQYQHHQLSFSENILSKLTTIAKELKTMGSYTMALSIFKYAGSFYQNSRQEESHISRQINQQVSETSTQLVKQSLASSSSTTETTTTISESVFQDVFFSVIKSSKTIDSSTIALAKKLTTRHVEQRNWSAAISVIQATLQRTWSSFLSSIHDVTMTSTFTQESIELVERLAECHMHPKQMEKVEDTYSRYFRAVLVTPNVDKALFEKATVLLIDFYDKHGYADNAISVFQEILVAYRTRLGPTHELAIQTLYTLARRCHNHPRKHPYWIEYYLQIITNLNKGFDVCHKDALYAVIVVTTTYWQDRRYAEAVTIYRVLFNTFVRKTNEHKAFSDTEFQYRETCIATFGAESTISTEATLSLAQVAQRSEEHASQAIALYEEVSKSSKTITTRTSVAEIKQALSSLYVRQMQSANSYSFNAETIDRAVTVTQEQFTESTGNPVRELAILYHRKKKTDLAVKKLTTAVSEIVSKERSSQKMIESAASIASSFVACEQTSTAHSLVRELHRQICARDARYSSKWSFDLTKSNRSALAFIASLQYNLCKDASITFAEIMANLNMEYMYFERFRRTLQSNASMADVLLAAAPLRWFLRRHGEQEMITFVEEQAVALFVKHDANDLNILSKESPRIFIVGILGHLGNGRNKNFNRSVILASNESVLRLTKPNKFPEAYDIANLGFLYASKRKGYNGPGAISMGFKLASLLVGRDGEICQDAGLRKKMLELSNRIVRKILEILQLYELSHLSVLLGEQEDYELLEWLLTTLWNTRDAQRSWPAKVFLNLGRHLICARYLAGHPVKAMRLCEDIAYSMRCAHGPRAPITIETYELLTQLDTSTAQTYQAEAASEKTDPLAQQYFKKAFGVHEDILRLLVHENGTGDDSDDEEGISVSVASADGKHSHTHTHSESLSAALDADSVDESSLALRHLHLLKLAFQRLGNWPKPYEEYGRLNAQIFRVFGGEGKWKGVQGTEEWSAKEFGGGEVANQDSGFESVHDWALGREEDIAPPGEQIQNGHTNGNGTAKSAN</sequence>
<keyword evidence="5" id="KW-1185">Reference proteome</keyword>
<protein>
    <recommendedName>
        <fullName evidence="3">Nephrocystin 3-like N-terminal domain-containing protein</fullName>
    </recommendedName>
</protein>
<feature type="compositionally biased region" description="Basic and acidic residues" evidence="2">
    <location>
        <begin position="1863"/>
        <end position="1874"/>
    </location>
</feature>
<evidence type="ECO:0000256" key="1">
    <source>
        <dbReference type="ARBA" id="ARBA00022737"/>
    </source>
</evidence>
<dbReference type="InterPro" id="IPR027417">
    <property type="entry name" value="P-loop_NTPase"/>
</dbReference>
<dbReference type="SUPFAM" id="SSF52540">
    <property type="entry name" value="P-loop containing nucleoside triphosphate hydrolases"/>
    <property type="match status" value="1"/>
</dbReference>
<feature type="domain" description="Nephrocystin 3-like N-terminal" evidence="3">
    <location>
        <begin position="223"/>
        <end position="367"/>
    </location>
</feature>
<accession>A0A1Y1YIV4</accession>
<name>A0A1Y1YIV4_9PLEO</name>
<dbReference type="STRING" id="1231657.A0A1Y1YIV4"/>
<feature type="compositionally biased region" description="Polar residues" evidence="2">
    <location>
        <begin position="1881"/>
        <end position="1897"/>
    </location>
</feature>
<comment type="caution">
    <text evidence="4">The sequence shown here is derived from an EMBL/GenBank/DDBJ whole genome shotgun (WGS) entry which is preliminary data.</text>
</comment>
<dbReference type="InterPro" id="IPR056884">
    <property type="entry name" value="NPHP3-like_N"/>
</dbReference>
<feature type="region of interest" description="Disordered" evidence="2">
    <location>
        <begin position="1"/>
        <end position="24"/>
    </location>
</feature>
<proteinExistence type="predicted"/>
<evidence type="ECO:0000313" key="4">
    <source>
        <dbReference type="EMBL" id="ORX97905.1"/>
    </source>
</evidence>
<keyword evidence="1" id="KW-0677">Repeat</keyword>